<reference evidence="1 2" key="1">
    <citation type="submission" date="2024-09" db="EMBL/GenBank/DDBJ databases">
        <authorList>
            <person name="Sun Q."/>
            <person name="Mori K."/>
        </authorList>
    </citation>
    <scope>NUCLEOTIDE SEQUENCE [LARGE SCALE GENOMIC DNA]</scope>
    <source>
        <strain evidence="1 2">JCM 11201</strain>
    </source>
</reference>
<organism evidence="1 2">
    <name type="scientific">Ectobacillus funiculus</name>
    <dbReference type="NCBI Taxonomy" id="137993"/>
    <lineage>
        <taxon>Bacteria</taxon>
        <taxon>Bacillati</taxon>
        <taxon>Bacillota</taxon>
        <taxon>Bacilli</taxon>
        <taxon>Bacillales</taxon>
        <taxon>Bacillaceae</taxon>
        <taxon>Ectobacillus</taxon>
    </lineage>
</organism>
<protein>
    <submittedName>
        <fullName evidence="1">Uncharacterized protein</fullName>
    </submittedName>
</protein>
<comment type="caution">
    <text evidence="1">The sequence shown here is derived from an EMBL/GenBank/DDBJ whole genome shotgun (WGS) entry which is preliminary data.</text>
</comment>
<sequence>MAEKKSYIGLHGYYSVEEECTKEPVKSFWIIVSESRNASHTV</sequence>
<dbReference type="EMBL" id="JBHMAF010000196">
    <property type="protein sequence ID" value="MFB9762360.1"/>
    <property type="molecule type" value="Genomic_DNA"/>
</dbReference>
<name>A0ABV5WNZ8_9BACI</name>
<keyword evidence="2" id="KW-1185">Reference proteome</keyword>
<evidence type="ECO:0000313" key="1">
    <source>
        <dbReference type="EMBL" id="MFB9762360.1"/>
    </source>
</evidence>
<accession>A0ABV5WNZ8</accession>
<dbReference type="RefSeq" id="WP_379952255.1">
    <property type="nucleotide sequence ID" value="NZ_JBHMAF010000196.1"/>
</dbReference>
<dbReference type="Proteomes" id="UP001589609">
    <property type="component" value="Unassembled WGS sequence"/>
</dbReference>
<proteinExistence type="predicted"/>
<gene>
    <name evidence="1" type="ORF">ACFFMS_29475</name>
</gene>
<evidence type="ECO:0000313" key="2">
    <source>
        <dbReference type="Proteomes" id="UP001589609"/>
    </source>
</evidence>